<comment type="caution">
    <text evidence="1">The sequence shown here is derived from an EMBL/GenBank/DDBJ whole genome shotgun (WGS) entry which is preliminary data.</text>
</comment>
<proteinExistence type="predicted"/>
<keyword evidence="1" id="KW-0547">Nucleotide-binding</keyword>
<dbReference type="AlphaFoldDB" id="A0A8J6NPY0"/>
<evidence type="ECO:0000313" key="1">
    <source>
        <dbReference type="EMBL" id="MBC8363255.1"/>
    </source>
</evidence>
<name>A0A8J6NPY0_9BACT</name>
<gene>
    <name evidence="1" type="ORF">H8E23_17875</name>
</gene>
<dbReference type="InterPro" id="IPR007555">
    <property type="entry name" value="DUF499"/>
</dbReference>
<reference evidence="1 2" key="1">
    <citation type="submission" date="2020-08" db="EMBL/GenBank/DDBJ databases">
        <title>Bridging the membrane lipid divide: bacteria of the FCB group superphylum have the potential to synthesize archaeal ether lipids.</title>
        <authorList>
            <person name="Villanueva L."/>
            <person name="Von Meijenfeldt F.A.B."/>
            <person name="Westbye A.B."/>
            <person name="Yadav S."/>
            <person name="Hopmans E.C."/>
            <person name="Dutilh B.E."/>
            <person name="Sinninghe Damste J.S."/>
        </authorList>
    </citation>
    <scope>NUCLEOTIDE SEQUENCE [LARGE SCALE GENOMIC DNA]</scope>
    <source>
        <strain evidence="1">NIOZ-UU30</strain>
    </source>
</reference>
<protein>
    <submittedName>
        <fullName evidence="1">ATP-binding protein</fullName>
    </submittedName>
</protein>
<dbReference type="GO" id="GO:0005524">
    <property type="term" value="F:ATP binding"/>
    <property type="evidence" value="ECO:0007669"/>
    <property type="project" value="UniProtKB-KW"/>
</dbReference>
<dbReference type="Pfam" id="PF04465">
    <property type="entry name" value="DUF499"/>
    <property type="match status" value="1"/>
</dbReference>
<organism evidence="1 2">
    <name type="scientific">Candidatus Desulfatibia profunda</name>
    <dbReference type="NCBI Taxonomy" id="2841695"/>
    <lineage>
        <taxon>Bacteria</taxon>
        <taxon>Pseudomonadati</taxon>
        <taxon>Thermodesulfobacteriota</taxon>
        <taxon>Desulfobacteria</taxon>
        <taxon>Desulfobacterales</taxon>
        <taxon>Desulfobacterales incertae sedis</taxon>
        <taxon>Candidatus Desulfatibia</taxon>
    </lineage>
</organism>
<evidence type="ECO:0000313" key="2">
    <source>
        <dbReference type="Proteomes" id="UP000603434"/>
    </source>
</evidence>
<feature type="non-terminal residue" evidence="1">
    <location>
        <position position="1"/>
    </location>
</feature>
<accession>A0A8J6NPY0</accession>
<sequence length="938" mass="104679">QAEFAADLWQVYIGEGGPEYRDAVEFFRRTFLTDSLIRMLSGAIRRLSGQGGDPVVQLQTNFGGGKTHSMLALYHLFSGTPTSDLAGIESILKEIDIDTIPSLRPVVLVGNKISPGNPTTKPDGTVIRTLWGELAWQLGGQEAYKRLRADDEKATSPGDVLRELFNEYGPCLVLIDEWVAYARQLHDQSDLPGGSFETHFTFAQALTEAAKAAHNALLVVSLPASDVSGSPHVVADDIEVGGERGRAALDRLRNVVGRVESSWRPASAEESFEIVRRRLFEPLVERSQFVARDNTAKSFFDLYRTQHQEFPLECRDADYEKRLKAAYPIHPEVFDRLYMDWSTLIKFQRTRGVLRLMAAVIHSLWEKGDQNPMILPANIPIDDSRVQFELTRYLSDNWVPVIEKDVDGPNSLPLRIDGEVPNLGKFSACRRVARTVYLGSAPTAKDAANKGLEDRRVKLGCVMPGESPAVFGDALRRLSTAATYLYQDGVRYWYSTQPTVTKLAEDRAEQLKGDPDAVVSEIRKRVDEAKRQRGDFCGVHPMPLTSADVEDTPEARLVILGIEYPHIRETKSSALAAAKSILENRGNSPRLYRNALVFLAPDKTKMQDLDEAARRYLAWDSIVSEAEELDLTPFQLRQAKTQLETADKAVNVRLPETFQWLIVPVQETPQSEIDWQISRLSGQDALAVRAAKKLKNDALLLVQFAPTLLRLELDRIPLWRRSEDGQTNHVSIKQLAEDFARYIYLPRLRNASVLVESIREGLGLLTWTQDSFAYAEDYDEELGRYRGLRVGQRVSISEDNPVGFLVKPEAAIKQHKIERAAMEKAVEAGEVVPSEKVIDAEGQPVTTTIEIPPRIAPEESGPKRFHGSVTLDPTRVGRDAGRIADEVISHLVGLVGSKVAVTLEIEADITPGTPENIVRVVTENCRTLKFSDAGFEKE</sequence>
<dbReference type="Proteomes" id="UP000603434">
    <property type="component" value="Unassembled WGS sequence"/>
</dbReference>
<keyword evidence="1" id="KW-0067">ATP-binding</keyword>
<dbReference type="EMBL" id="JACNJH010000280">
    <property type="protein sequence ID" value="MBC8363255.1"/>
    <property type="molecule type" value="Genomic_DNA"/>
</dbReference>